<evidence type="ECO:0000313" key="2">
    <source>
        <dbReference type="Proteomes" id="UP001229486"/>
    </source>
</evidence>
<comment type="caution">
    <text evidence="1">The sequence shown here is derived from an EMBL/GenBank/DDBJ whole genome shotgun (WGS) entry which is preliminary data.</text>
</comment>
<evidence type="ECO:0000313" key="1">
    <source>
        <dbReference type="EMBL" id="MDP9651830.1"/>
    </source>
</evidence>
<proteinExistence type="predicted"/>
<accession>A0AB73IPI8</accession>
<dbReference type="EMBL" id="JAURTK010000034">
    <property type="protein sequence ID" value="MDP9651830.1"/>
    <property type="molecule type" value="Genomic_DNA"/>
</dbReference>
<name>A0AB73IPI8_9BURK</name>
<gene>
    <name evidence="1" type="ORF">J2793_007305</name>
</gene>
<dbReference type="AlphaFoldDB" id="A0AB73IPI8"/>
<reference evidence="1" key="1">
    <citation type="submission" date="2023-07" db="EMBL/GenBank/DDBJ databases">
        <title>Sorghum-associated microbial communities from plants grown in Nebraska, USA.</title>
        <authorList>
            <person name="Schachtman D."/>
        </authorList>
    </citation>
    <scope>NUCLEOTIDE SEQUENCE</scope>
    <source>
        <strain evidence="1">DS1061</strain>
    </source>
</reference>
<organism evidence="1 2">
    <name type="scientific">Paraburkholderia caledonica</name>
    <dbReference type="NCBI Taxonomy" id="134536"/>
    <lineage>
        <taxon>Bacteria</taxon>
        <taxon>Pseudomonadati</taxon>
        <taxon>Pseudomonadota</taxon>
        <taxon>Betaproteobacteria</taxon>
        <taxon>Burkholderiales</taxon>
        <taxon>Burkholderiaceae</taxon>
        <taxon>Paraburkholderia</taxon>
    </lineage>
</organism>
<protein>
    <submittedName>
        <fullName evidence="1">Uncharacterized protein</fullName>
    </submittedName>
</protein>
<sequence>MFGVTVPACSNTKLLPLTNMPLPGVNQPLMLLGVGSKGVSVYDDATSANGGKN</sequence>
<dbReference type="Proteomes" id="UP001229486">
    <property type="component" value="Unassembled WGS sequence"/>
</dbReference>